<dbReference type="AlphaFoldDB" id="Q1RHH5"/>
<dbReference type="EMBL" id="CP000087">
    <property type="protein sequence ID" value="ABE05189.1"/>
    <property type="molecule type" value="Genomic_DNA"/>
</dbReference>
<evidence type="ECO:0000313" key="1">
    <source>
        <dbReference type="EMBL" id="ABE05189.1"/>
    </source>
</evidence>
<accession>Q1RHH5</accession>
<protein>
    <submittedName>
        <fullName evidence="1">Uncharacterized protein</fullName>
    </submittedName>
</protein>
<reference evidence="1 2" key="1">
    <citation type="journal article" date="2006" name="PLoS Genet.">
        <title>Genome sequence of Rickettsia bellii illuminates the role of amoebae in gene exchanges between intracellular pathogens.</title>
        <authorList>
            <person name="Ogata H."/>
            <person name="La Scola B."/>
            <person name="Audic S."/>
            <person name="Renesto P."/>
            <person name="Blanc G."/>
            <person name="Robert C."/>
            <person name="Fournier P.-E."/>
            <person name="Claverie J.-M."/>
            <person name="Raoult D."/>
        </authorList>
    </citation>
    <scope>NUCLEOTIDE SEQUENCE [LARGE SCALE GENOMIC DNA]</scope>
    <source>
        <strain evidence="1 2">RML369-C</strain>
    </source>
</reference>
<dbReference type="HOGENOM" id="CLU_2344814_0_0_5"/>
<name>Q1RHH5_RICBR</name>
<dbReference type="Proteomes" id="UP000001951">
    <property type="component" value="Chromosome"/>
</dbReference>
<gene>
    <name evidence="1" type="ordered locus">RBE_1108</name>
</gene>
<organism evidence="1 2">
    <name type="scientific">Rickettsia bellii (strain RML369-C)</name>
    <dbReference type="NCBI Taxonomy" id="336407"/>
    <lineage>
        <taxon>Bacteria</taxon>
        <taxon>Pseudomonadati</taxon>
        <taxon>Pseudomonadota</taxon>
        <taxon>Alphaproteobacteria</taxon>
        <taxon>Rickettsiales</taxon>
        <taxon>Rickettsiaceae</taxon>
        <taxon>Rickettsieae</taxon>
        <taxon>Rickettsia</taxon>
        <taxon>belli group</taxon>
    </lineage>
</organism>
<dbReference type="KEGG" id="rbe:RBE_1108"/>
<sequence>MLTRLNKICILPIQNNLGPCYMININLKGAKNFFKLIKNFAKPKMDNARNTAINNITKQDLEKSFKLYEKKLIELSQKFSLQAATNNDNYYPKTEWHNVEVMGADGNIVVKTIPVTEL</sequence>
<evidence type="ECO:0000313" key="2">
    <source>
        <dbReference type="Proteomes" id="UP000001951"/>
    </source>
</evidence>
<proteinExistence type="predicted"/>